<dbReference type="STRING" id="34103.SAMN05421778_113118"/>
<dbReference type="PATRIC" id="fig|1286631.3.peg.2152"/>
<protein>
    <recommendedName>
        <fullName evidence="2 6">Malonyl CoA-acyl carrier protein transacylase</fullName>
        <ecNumber evidence="1 6">2.3.1.39</ecNumber>
    </recommendedName>
</protein>
<dbReference type="GO" id="GO:0004314">
    <property type="term" value="F:[acyl-carrier-protein] S-malonyltransferase activity"/>
    <property type="evidence" value="ECO:0007669"/>
    <property type="project" value="UniProtKB-EC"/>
</dbReference>
<dbReference type="EMBL" id="AZRA01000054">
    <property type="protein sequence ID" value="KDB52210.1"/>
    <property type="molecule type" value="Genomic_DNA"/>
</dbReference>
<name>A0A059KLG6_9BURK</name>
<dbReference type="NCBIfam" id="TIGR00128">
    <property type="entry name" value="fabD"/>
    <property type="match status" value="1"/>
</dbReference>
<reference evidence="9 10" key="1">
    <citation type="journal article" date="2014" name="FEMS Microbiol. Ecol.">
        <title>Sphaerotilus natans encrusted with nanoball-shaped Fe(III) oxide minerals formed by nitrate-reducing mixotrophic Fe(II) oxidation.</title>
        <authorList>
            <person name="Park S."/>
            <person name="Kim D.H."/>
            <person name="Lee J.H."/>
            <person name="Hur H.G."/>
        </authorList>
    </citation>
    <scope>NUCLEOTIDE SEQUENCE [LARGE SCALE GENOMIC DNA]</scope>
    <source>
        <strain evidence="9 10">DSM 6575</strain>
    </source>
</reference>
<dbReference type="Proteomes" id="UP000026714">
    <property type="component" value="Unassembled WGS sequence"/>
</dbReference>
<dbReference type="GO" id="GO:0005829">
    <property type="term" value="C:cytosol"/>
    <property type="evidence" value="ECO:0007669"/>
    <property type="project" value="TreeGrafter"/>
</dbReference>
<dbReference type="InterPro" id="IPR024925">
    <property type="entry name" value="Malonyl_CoA-ACP_transAc"/>
</dbReference>
<dbReference type="eggNOG" id="COG0331">
    <property type="taxonomic scope" value="Bacteria"/>
</dbReference>
<gene>
    <name evidence="9" type="ORF">X805_21880</name>
</gene>
<evidence type="ECO:0000259" key="8">
    <source>
        <dbReference type="SMART" id="SM00827"/>
    </source>
</evidence>
<dbReference type="Gene3D" id="3.40.366.10">
    <property type="entry name" value="Malonyl-Coenzyme A Acyl Carrier Protein, domain 2"/>
    <property type="match status" value="1"/>
</dbReference>
<dbReference type="Pfam" id="PF00698">
    <property type="entry name" value="Acyl_transf_1"/>
    <property type="match status" value="1"/>
</dbReference>
<evidence type="ECO:0000313" key="10">
    <source>
        <dbReference type="Proteomes" id="UP000026714"/>
    </source>
</evidence>
<dbReference type="PIRSF" id="PIRSF000446">
    <property type="entry name" value="Mct"/>
    <property type="match status" value="1"/>
</dbReference>
<feature type="active site" evidence="7">
    <location>
        <position position="91"/>
    </location>
</feature>
<feature type="domain" description="Malonyl-CoA:ACP transacylase (MAT)" evidence="8">
    <location>
        <begin position="7"/>
        <end position="309"/>
    </location>
</feature>
<comment type="similarity">
    <text evidence="6">Belongs to the fabD family.</text>
</comment>
<evidence type="ECO:0000313" key="9">
    <source>
        <dbReference type="EMBL" id="KDB52210.1"/>
    </source>
</evidence>
<dbReference type="InterPro" id="IPR050858">
    <property type="entry name" value="Mal-CoA-ACP_Trans/PKS_FabD"/>
</dbReference>
<feature type="active site" evidence="7">
    <location>
        <position position="202"/>
    </location>
</feature>
<keyword evidence="3 6" id="KW-0808">Transferase</keyword>
<dbReference type="SUPFAM" id="SSF52151">
    <property type="entry name" value="FabD/lysophospholipase-like"/>
    <property type="match status" value="1"/>
</dbReference>
<dbReference type="InterPro" id="IPR001227">
    <property type="entry name" value="Ac_transferase_dom_sf"/>
</dbReference>
<dbReference type="SMART" id="SM00827">
    <property type="entry name" value="PKS_AT"/>
    <property type="match status" value="1"/>
</dbReference>
<dbReference type="RefSeq" id="WP_037481746.1">
    <property type="nucleotide sequence ID" value="NZ_AZRA01000054.1"/>
</dbReference>
<keyword evidence="10" id="KW-1185">Reference proteome</keyword>
<dbReference type="FunFam" id="3.30.70.250:FF:000001">
    <property type="entry name" value="Malonyl CoA-acyl carrier protein transacylase"/>
    <property type="match status" value="1"/>
</dbReference>
<evidence type="ECO:0000256" key="6">
    <source>
        <dbReference type="PIRNR" id="PIRNR000446"/>
    </source>
</evidence>
<dbReference type="SUPFAM" id="SSF55048">
    <property type="entry name" value="Probable ACP-binding domain of malonyl-CoA ACP transacylase"/>
    <property type="match status" value="1"/>
</dbReference>
<dbReference type="PANTHER" id="PTHR42681">
    <property type="entry name" value="MALONYL-COA-ACYL CARRIER PROTEIN TRANSACYLASE, MITOCHONDRIAL"/>
    <property type="match status" value="1"/>
</dbReference>
<keyword evidence="4 6" id="KW-0012">Acyltransferase</keyword>
<evidence type="ECO:0000256" key="7">
    <source>
        <dbReference type="PIRSR" id="PIRSR000446-1"/>
    </source>
</evidence>
<evidence type="ECO:0000256" key="2">
    <source>
        <dbReference type="ARBA" id="ARBA00018953"/>
    </source>
</evidence>
<evidence type="ECO:0000256" key="1">
    <source>
        <dbReference type="ARBA" id="ARBA00013258"/>
    </source>
</evidence>
<evidence type="ECO:0000256" key="5">
    <source>
        <dbReference type="ARBA" id="ARBA00048462"/>
    </source>
</evidence>
<dbReference type="PANTHER" id="PTHR42681:SF1">
    <property type="entry name" value="MALONYL-COA-ACYL CARRIER PROTEIN TRANSACYLASE, MITOCHONDRIAL"/>
    <property type="match status" value="1"/>
</dbReference>
<comment type="catalytic activity">
    <reaction evidence="5 6">
        <text>holo-[ACP] + malonyl-CoA = malonyl-[ACP] + CoA</text>
        <dbReference type="Rhea" id="RHEA:41792"/>
        <dbReference type="Rhea" id="RHEA-COMP:9623"/>
        <dbReference type="Rhea" id="RHEA-COMP:9685"/>
        <dbReference type="ChEBI" id="CHEBI:57287"/>
        <dbReference type="ChEBI" id="CHEBI:57384"/>
        <dbReference type="ChEBI" id="CHEBI:64479"/>
        <dbReference type="ChEBI" id="CHEBI:78449"/>
        <dbReference type="EC" id="2.3.1.39"/>
    </reaction>
</comment>
<dbReference type="Gene3D" id="3.30.70.250">
    <property type="entry name" value="Malonyl-CoA ACP transacylase, ACP-binding"/>
    <property type="match status" value="1"/>
</dbReference>
<evidence type="ECO:0000256" key="4">
    <source>
        <dbReference type="ARBA" id="ARBA00023315"/>
    </source>
</evidence>
<evidence type="ECO:0000256" key="3">
    <source>
        <dbReference type="ARBA" id="ARBA00022679"/>
    </source>
</evidence>
<accession>A0A059KLG6</accession>
<proteinExistence type="inferred from homology"/>
<comment type="caution">
    <text evidence="9">The sequence shown here is derived from an EMBL/GenBank/DDBJ whole genome shotgun (WGS) entry which is preliminary data.</text>
</comment>
<dbReference type="InterPro" id="IPR016036">
    <property type="entry name" value="Malonyl_transacylase_ACP-bd"/>
</dbReference>
<dbReference type="InterPro" id="IPR004410">
    <property type="entry name" value="Malonyl_CoA-ACP_transAc_FabD"/>
</dbReference>
<organism evidence="9 10">
    <name type="scientific">Sphaerotilus natans subsp. natans DSM 6575</name>
    <dbReference type="NCBI Taxonomy" id="1286631"/>
    <lineage>
        <taxon>Bacteria</taxon>
        <taxon>Pseudomonadati</taxon>
        <taxon>Pseudomonadota</taxon>
        <taxon>Betaproteobacteria</taxon>
        <taxon>Burkholderiales</taxon>
        <taxon>Sphaerotilaceae</taxon>
        <taxon>Sphaerotilus</taxon>
    </lineage>
</organism>
<dbReference type="GO" id="GO:0006633">
    <property type="term" value="P:fatty acid biosynthetic process"/>
    <property type="evidence" value="ECO:0007669"/>
    <property type="project" value="TreeGrafter"/>
</dbReference>
<sequence>MTAFAFVFPGQGSQSVGMLSAWGDHPAVRATLEEASAALGEDVARLIGEGPKEALDLTTNTQPVMLTAGIANYRAWLAEGGAAPAIVAGHSLGEYTALVAAGSLSLMDALPLVRLRAQAMQDAVPVGTGGMAAILGLDAATVRAGCAQAAAESGEVVEAVNFNDPKQTVIAGSKAGVEAGCAVLKGLGAKRALPLPVSAPFHSSLMKPAAERLRERLATITIQAPQIPVLNNIDVAAPTEPDAIRDALYRQAFGPVRWVELVGALKARGMTHVIECGPGKVLAGMVKRIDAELASATILDPVTLTEVKTLLA</sequence>
<dbReference type="AlphaFoldDB" id="A0A059KLG6"/>
<dbReference type="InterPro" id="IPR016035">
    <property type="entry name" value="Acyl_Trfase/lysoPLipase"/>
</dbReference>
<dbReference type="InterPro" id="IPR014043">
    <property type="entry name" value="Acyl_transferase_dom"/>
</dbReference>
<dbReference type="EC" id="2.3.1.39" evidence="1 6"/>